<keyword evidence="1" id="KW-0496">Mitochondrion</keyword>
<geneLocation type="mitochondrion" evidence="1"/>
<dbReference type="AlphaFoldDB" id="A0A101LW92"/>
<name>A0A101LW92_PICGL</name>
<dbReference type="EMBL" id="LKAM01000011">
    <property type="protein sequence ID" value="KUM46511.1"/>
    <property type="molecule type" value="Genomic_DNA"/>
</dbReference>
<reference evidence="1" key="1">
    <citation type="journal article" date="2015" name="Genome Biol. Evol.">
        <title>Organellar Genomes of White Spruce (Picea glauca): Assembly and Annotation.</title>
        <authorList>
            <person name="Jackman S.D."/>
            <person name="Warren R.L."/>
            <person name="Gibb E.A."/>
            <person name="Vandervalk B.P."/>
            <person name="Mohamadi H."/>
            <person name="Chu J."/>
            <person name="Raymond A."/>
            <person name="Pleasance S."/>
            <person name="Coope R."/>
            <person name="Wildung M.R."/>
            <person name="Ritland C.E."/>
            <person name="Bousquet J."/>
            <person name="Jones S.J."/>
            <person name="Bohlmann J."/>
            <person name="Birol I."/>
        </authorList>
    </citation>
    <scope>NUCLEOTIDE SEQUENCE [LARGE SCALE GENOMIC DNA]</scope>
    <source>
        <tissue evidence="1">Flushing bud</tissue>
    </source>
</reference>
<dbReference type="SUPFAM" id="SSF56672">
    <property type="entry name" value="DNA/RNA polymerases"/>
    <property type="match status" value="1"/>
</dbReference>
<organism evidence="1">
    <name type="scientific">Picea glauca</name>
    <name type="common">White spruce</name>
    <name type="synonym">Pinus glauca</name>
    <dbReference type="NCBI Taxonomy" id="3330"/>
    <lineage>
        <taxon>Eukaryota</taxon>
        <taxon>Viridiplantae</taxon>
        <taxon>Streptophyta</taxon>
        <taxon>Embryophyta</taxon>
        <taxon>Tracheophyta</taxon>
        <taxon>Spermatophyta</taxon>
        <taxon>Pinopsida</taxon>
        <taxon>Pinidae</taxon>
        <taxon>Conifers I</taxon>
        <taxon>Pinales</taxon>
        <taxon>Pinaceae</taxon>
        <taxon>Picea</taxon>
    </lineage>
</organism>
<sequence>MNEPLPFLPLTYTFNPHEGIILFILRPLIEDPVRSASFQLFSYVNFIHQKDAYIAMKVVKQLTLQRKPVYTVHDNFITTAVSAAGVPEVYTKVFMEMGPPLRIINEFILLNLIQSSGGASPFHPDWVNDPIPGDELQTLLISLEPQDLKNKNWSKKVKEAVSCYEKYVNTVCGGQPHAEKWNSFHSILNGWESLGFNYSVHY</sequence>
<protein>
    <submittedName>
        <fullName evidence="1">RNA polymerase</fullName>
    </submittedName>
</protein>
<evidence type="ECO:0000313" key="1">
    <source>
        <dbReference type="EMBL" id="KUM46511.1"/>
    </source>
</evidence>
<proteinExistence type="predicted"/>
<dbReference type="InterPro" id="IPR043502">
    <property type="entry name" value="DNA/RNA_pol_sf"/>
</dbReference>
<comment type="caution">
    <text evidence="1">The sequence shown here is derived from an EMBL/GenBank/DDBJ whole genome shotgun (WGS) entry which is preliminary data.</text>
</comment>
<gene>
    <name evidence="1" type="primary">rpo</name>
    <name evidence="1" type="ORF">ABT39_MTgene1612</name>
</gene>
<accession>A0A101LW92</accession>